<evidence type="ECO:0000256" key="2">
    <source>
        <dbReference type="ARBA" id="ARBA00022670"/>
    </source>
</evidence>
<feature type="active site" description="Charge relay system" evidence="5">
    <location>
        <position position="212"/>
    </location>
</feature>
<dbReference type="CDD" id="cd07498">
    <property type="entry name" value="Peptidases_S8_15"/>
    <property type="match status" value="1"/>
</dbReference>
<dbReference type="SUPFAM" id="SSF52743">
    <property type="entry name" value="Subtilisin-like"/>
    <property type="match status" value="1"/>
</dbReference>
<dbReference type="PROSITE" id="PS51892">
    <property type="entry name" value="SUBTILASE"/>
    <property type="match status" value="1"/>
</dbReference>
<dbReference type="PANTHER" id="PTHR43806">
    <property type="entry name" value="PEPTIDASE S8"/>
    <property type="match status" value="1"/>
</dbReference>
<feature type="domain" description="Peptidase S8/S53" evidence="7">
    <location>
        <begin position="170"/>
        <end position="412"/>
    </location>
</feature>
<dbReference type="InterPro" id="IPR050131">
    <property type="entry name" value="Peptidase_S8_subtilisin-like"/>
</dbReference>
<evidence type="ECO:0000313" key="8">
    <source>
        <dbReference type="EMBL" id="SFU38537.1"/>
    </source>
</evidence>
<sequence>MNTDKRQEQTGLSDRPAEMLTSTILAGVASSRRRFGVAILAVFLGLAPAISSAEPPEGRGPGVKKPLGWAKGRILVMPRAGLPEKELAKVLGEHGGKGRKIGQSNLYIVDLPGNASEKAVAARLAHHPAFKFAEIDQEVEPALIPNDPYYGSAWHLPKIGTPSAWDSSLGSGVTIAILDSGVDSSHPDLAMELVPGWNFYDNNSNTSDVYGHGTKVAGAAAAAGNNALGVASVAARSKIMPIRVSGSNGYATWSAISQGLIYAADRGVRVANASFLGLTDSSSTRSAAQYMKNKGGLVIVSGGNTGVQQNYAATTTMIPVSATDGNDARTSWSSYGNYIALAAPGAGIWSTTKGGGYGAVSGTSFSSPVTAGVVALMMAAKPTLSNIQIESLLYSTAVDLGAPGRDPYYGYGRVNAARAVQAVAGTALVGDTQAPAVSITSPAGGSSVTGLVGVNVAASDNVGVARVELRVNNTTVAVDTSAPFAFTWDSRGVANGMASLVAYAFDAAGNSKASTAISVNVANGTTTVTKDTTAPQVKIVNPVAGNVSGSNVAISVNASDDSGAAGITHMLYIDSTLKATGKGSTLGYSWNTRPSNVRAGTHTIRAVVRDTAGNTSSASVNVTVIK</sequence>
<accession>A0A1I7FQQ4</accession>
<dbReference type="EMBL" id="FPBZ01000002">
    <property type="protein sequence ID" value="SFU38537.1"/>
    <property type="molecule type" value="Genomic_DNA"/>
</dbReference>
<evidence type="ECO:0000256" key="4">
    <source>
        <dbReference type="ARBA" id="ARBA00022825"/>
    </source>
</evidence>
<dbReference type="PROSITE" id="PS00138">
    <property type="entry name" value="SUBTILASE_SER"/>
    <property type="match status" value="1"/>
</dbReference>
<dbReference type="PROSITE" id="PS00137">
    <property type="entry name" value="SUBTILASE_HIS"/>
    <property type="match status" value="1"/>
</dbReference>
<dbReference type="Gene3D" id="2.60.40.10">
    <property type="entry name" value="Immunoglobulins"/>
    <property type="match status" value="2"/>
</dbReference>
<dbReference type="PRINTS" id="PR00723">
    <property type="entry name" value="SUBTILISIN"/>
</dbReference>
<keyword evidence="4 5" id="KW-0720">Serine protease</keyword>
<dbReference type="PROSITE" id="PS00136">
    <property type="entry name" value="SUBTILASE_ASP"/>
    <property type="match status" value="1"/>
</dbReference>
<evidence type="ECO:0000313" key="9">
    <source>
        <dbReference type="Proteomes" id="UP000182649"/>
    </source>
</evidence>
<reference evidence="9" key="1">
    <citation type="submission" date="2016-10" db="EMBL/GenBank/DDBJ databases">
        <authorList>
            <person name="Varghese N."/>
            <person name="Submissions S."/>
        </authorList>
    </citation>
    <scope>NUCLEOTIDE SEQUENCE [LARGE SCALE GENOMIC DNA]</scope>
    <source>
        <strain evidence="9">Nl14</strain>
    </source>
</reference>
<dbReference type="Pfam" id="PF17957">
    <property type="entry name" value="Big_7"/>
    <property type="match status" value="2"/>
</dbReference>
<evidence type="ECO:0000256" key="6">
    <source>
        <dbReference type="RuleBase" id="RU003355"/>
    </source>
</evidence>
<dbReference type="Pfam" id="PF00082">
    <property type="entry name" value="Peptidase_S8"/>
    <property type="match status" value="1"/>
</dbReference>
<dbReference type="InterPro" id="IPR034054">
    <property type="entry name" value="Pep_S8_PrcA"/>
</dbReference>
<dbReference type="InterPro" id="IPR022398">
    <property type="entry name" value="Peptidase_S8_His-AS"/>
</dbReference>
<comment type="similarity">
    <text evidence="1 5 6">Belongs to the peptidase S8 family.</text>
</comment>
<dbReference type="Gene3D" id="3.40.50.200">
    <property type="entry name" value="Peptidase S8/S53 domain"/>
    <property type="match status" value="1"/>
</dbReference>
<evidence type="ECO:0000259" key="7">
    <source>
        <dbReference type="Pfam" id="PF00082"/>
    </source>
</evidence>
<name>A0A1I7FQQ4_9PROT</name>
<evidence type="ECO:0000256" key="3">
    <source>
        <dbReference type="ARBA" id="ARBA00022801"/>
    </source>
</evidence>
<organism evidence="8 9">
    <name type="scientific">Nitrosospira multiformis</name>
    <dbReference type="NCBI Taxonomy" id="1231"/>
    <lineage>
        <taxon>Bacteria</taxon>
        <taxon>Pseudomonadati</taxon>
        <taxon>Pseudomonadota</taxon>
        <taxon>Betaproteobacteria</taxon>
        <taxon>Nitrosomonadales</taxon>
        <taxon>Nitrosomonadaceae</taxon>
        <taxon>Nitrosospira</taxon>
    </lineage>
</organism>
<dbReference type="Proteomes" id="UP000182649">
    <property type="component" value="Unassembled WGS sequence"/>
</dbReference>
<dbReference type="PANTHER" id="PTHR43806:SF11">
    <property type="entry name" value="CEREVISIN-RELATED"/>
    <property type="match status" value="1"/>
</dbReference>
<dbReference type="InterPro" id="IPR017315">
    <property type="entry name" value="Pep_S8A_subtilisin_pbac-2"/>
</dbReference>
<dbReference type="GO" id="GO:0004252">
    <property type="term" value="F:serine-type endopeptidase activity"/>
    <property type="evidence" value="ECO:0007669"/>
    <property type="project" value="UniProtKB-UniRule"/>
</dbReference>
<dbReference type="RefSeq" id="WP_256210289.1">
    <property type="nucleotide sequence ID" value="NZ_FPBZ01000002.1"/>
</dbReference>
<dbReference type="InterPro" id="IPR023828">
    <property type="entry name" value="Peptidase_S8_Ser-AS"/>
</dbReference>
<dbReference type="InterPro" id="IPR036852">
    <property type="entry name" value="Peptidase_S8/S53_dom_sf"/>
</dbReference>
<keyword evidence="3 5" id="KW-0378">Hydrolase</keyword>
<dbReference type="InterPro" id="IPR013783">
    <property type="entry name" value="Ig-like_fold"/>
</dbReference>
<feature type="active site" description="Charge relay system" evidence="5">
    <location>
        <position position="364"/>
    </location>
</feature>
<dbReference type="GO" id="GO:0006508">
    <property type="term" value="P:proteolysis"/>
    <property type="evidence" value="ECO:0007669"/>
    <property type="project" value="UniProtKB-KW"/>
</dbReference>
<proteinExistence type="inferred from homology"/>
<protein>
    <submittedName>
        <fullName evidence="8">Subtilase family protein</fullName>
    </submittedName>
</protein>
<dbReference type="InterPro" id="IPR023827">
    <property type="entry name" value="Peptidase_S8_Asp-AS"/>
</dbReference>
<dbReference type="AlphaFoldDB" id="A0A1I7FQQ4"/>
<evidence type="ECO:0000256" key="5">
    <source>
        <dbReference type="PROSITE-ProRule" id="PRU01240"/>
    </source>
</evidence>
<dbReference type="InterPro" id="IPR015500">
    <property type="entry name" value="Peptidase_S8_subtilisin-rel"/>
</dbReference>
<gene>
    <name evidence="8" type="ORF">SAMN05216417_102122</name>
</gene>
<feature type="active site" description="Charge relay system" evidence="5">
    <location>
        <position position="179"/>
    </location>
</feature>
<keyword evidence="2 5" id="KW-0645">Protease</keyword>
<dbReference type="PIRSF" id="PIRSF037901">
    <property type="entry name" value="Subtilisin_rel_Nmul_A1891"/>
    <property type="match status" value="1"/>
</dbReference>
<evidence type="ECO:0000256" key="1">
    <source>
        <dbReference type="ARBA" id="ARBA00011073"/>
    </source>
</evidence>
<dbReference type="InterPro" id="IPR000209">
    <property type="entry name" value="Peptidase_S8/S53_dom"/>
</dbReference>